<name>Q233T0_TETTS</name>
<dbReference type="RefSeq" id="XP_001011994.2">
    <property type="nucleotide sequence ID" value="XM_001011994.2"/>
</dbReference>
<dbReference type="KEGG" id="tet:TTHERM_00807930"/>
<dbReference type="AlphaFoldDB" id="Q233T0"/>
<keyword evidence="1" id="KW-0812">Transmembrane</keyword>
<reference evidence="3" key="1">
    <citation type="journal article" date="2006" name="PLoS Biol.">
        <title>Macronuclear genome sequence of the ciliate Tetrahymena thermophila, a model eukaryote.</title>
        <authorList>
            <person name="Eisen J.A."/>
            <person name="Coyne R.S."/>
            <person name="Wu M."/>
            <person name="Wu D."/>
            <person name="Thiagarajan M."/>
            <person name="Wortman J.R."/>
            <person name="Badger J.H."/>
            <person name="Ren Q."/>
            <person name="Amedeo P."/>
            <person name="Jones K.M."/>
            <person name="Tallon L.J."/>
            <person name="Delcher A.L."/>
            <person name="Salzberg S.L."/>
            <person name="Silva J.C."/>
            <person name="Haas B.J."/>
            <person name="Majoros W.H."/>
            <person name="Farzad M."/>
            <person name="Carlton J.M."/>
            <person name="Smith R.K. Jr."/>
            <person name="Garg J."/>
            <person name="Pearlman R.E."/>
            <person name="Karrer K.M."/>
            <person name="Sun L."/>
            <person name="Manning G."/>
            <person name="Elde N.C."/>
            <person name="Turkewitz A.P."/>
            <person name="Asai D.J."/>
            <person name="Wilkes D.E."/>
            <person name="Wang Y."/>
            <person name="Cai H."/>
            <person name="Collins K."/>
            <person name="Stewart B.A."/>
            <person name="Lee S.R."/>
            <person name="Wilamowska K."/>
            <person name="Weinberg Z."/>
            <person name="Ruzzo W.L."/>
            <person name="Wloga D."/>
            <person name="Gaertig J."/>
            <person name="Frankel J."/>
            <person name="Tsao C.-C."/>
            <person name="Gorovsky M.A."/>
            <person name="Keeling P.J."/>
            <person name="Waller R.F."/>
            <person name="Patron N.J."/>
            <person name="Cherry J.M."/>
            <person name="Stover N.A."/>
            <person name="Krieger C.J."/>
            <person name="del Toro C."/>
            <person name="Ryder H.F."/>
            <person name="Williamson S.C."/>
            <person name="Barbeau R.A."/>
            <person name="Hamilton E.P."/>
            <person name="Orias E."/>
        </authorList>
    </citation>
    <scope>NUCLEOTIDE SEQUENCE [LARGE SCALE GENOMIC DNA]</scope>
    <source>
        <strain evidence="3">SB210</strain>
    </source>
</reference>
<organism evidence="2 3">
    <name type="scientific">Tetrahymena thermophila (strain SB210)</name>
    <dbReference type="NCBI Taxonomy" id="312017"/>
    <lineage>
        <taxon>Eukaryota</taxon>
        <taxon>Sar</taxon>
        <taxon>Alveolata</taxon>
        <taxon>Ciliophora</taxon>
        <taxon>Intramacronucleata</taxon>
        <taxon>Oligohymenophorea</taxon>
        <taxon>Hymenostomatida</taxon>
        <taxon>Tetrahymenina</taxon>
        <taxon>Tetrahymenidae</taxon>
        <taxon>Tetrahymena</taxon>
    </lineage>
</organism>
<keyword evidence="1" id="KW-0472">Membrane</keyword>
<evidence type="ECO:0000256" key="1">
    <source>
        <dbReference type="SAM" id="Phobius"/>
    </source>
</evidence>
<dbReference type="OrthoDB" id="302623at2759"/>
<accession>Q233T0</accession>
<evidence type="ECO:0000313" key="3">
    <source>
        <dbReference type="Proteomes" id="UP000009168"/>
    </source>
</evidence>
<feature type="transmembrane region" description="Helical" evidence="1">
    <location>
        <begin position="31"/>
        <end position="52"/>
    </location>
</feature>
<dbReference type="HOGENOM" id="CLU_013044_1_1_1"/>
<keyword evidence="3" id="KW-1185">Reference proteome</keyword>
<dbReference type="EMBL" id="GG662769">
    <property type="protein sequence ID" value="EAR91749.2"/>
    <property type="molecule type" value="Genomic_DNA"/>
</dbReference>
<proteinExistence type="predicted"/>
<protein>
    <submittedName>
        <fullName evidence="2">AMP-binding enzyme family protein</fullName>
    </submittedName>
</protein>
<dbReference type="InParanoid" id="Q233T0"/>
<dbReference type="GeneID" id="7829639"/>
<keyword evidence="1" id="KW-1133">Transmembrane helix</keyword>
<gene>
    <name evidence="2" type="ORF">TTHERM_00807930</name>
</gene>
<sequence>MVFENLDFLSSPFQFNIGNQQQRKRTKIGGLLSTAIFLATVAYFIYNLILYFSNSIDPKFIAQSFVTNNEISVDLHNDLVGFRFEHKVNQGIDVLEKEQNKTYLVYLPFFEYIGNTSVNLIQLNITDCTNPQLQGFKCLDFTQLQNYTLTLNSLSNILSRIDILLYRCQDTDSAKTTIPDNCASPEEIDQVINNLSGNFHLKLFTSQFNTSSQMVQTNFRKININTYSGQFIYSKLKTQQQKTKIQQGSLIQQESTFTSPLNYELVTQVFDYQTFKNMTDSANILQASIQMDEIVTYFQIQFHTFPEILAVCNSTLALLMLIGVVAKYFAQKLIKEDFFLLYLQNFHQGTYENILKINKLLCKDQDSGKDSPTCNQIQTKGKELEEVDIEEIPEQQQQMQETDNAQSILVPCFQSTFIDNFQSATKSTKLRNDLNSFYDATKEVHWQGTEQLKIKKSYSNKTQRTSLVQKGNLCKKQDQNSQITNLSNLKDDSPNLSLPFAKINQQKKNNSLTYQNQKQINSSPLSIKKEQSTYDFVLKNSIAEQQTIKYNSFFNKHLLTKIQKIIFGFKIWKYQNHLQSIGLNVQEKRQIEEQVNQSVDILQLYQDIIFLKKAIMILFTSDQLATLKITGFSPNCSSSKNSTLSFNFTKGNINGLNYLESQYFMQKSKEQELNQINKFIIRCQDKSSMSEIDQRIYSSLNLV</sequence>
<dbReference type="Proteomes" id="UP000009168">
    <property type="component" value="Unassembled WGS sequence"/>
</dbReference>
<evidence type="ECO:0000313" key="2">
    <source>
        <dbReference type="EMBL" id="EAR91749.2"/>
    </source>
</evidence>